<gene>
    <name evidence="1" type="ORF">SBAD_LOCUS10938</name>
</gene>
<protein>
    <submittedName>
        <fullName evidence="3">SOCS box domain-containing protein</fullName>
    </submittedName>
</protein>
<evidence type="ECO:0000313" key="1">
    <source>
        <dbReference type="EMBL" id="VDP35813.1"/>
    </source>
</evidence>
<reference evidence="3" key="1">
    <citation type="submission" date="2016-06" db="UniProtKB">
        <authorList>
            <consortium name="WormBaseParasite"/>
        </authorList>
    </citation>
    <scope>IDENTIFICATION</scope>
</reference>
<dbReference type="Proteomes" id="UP000270296">
    <property type="component" value="Unassembled WGS sequence"/>
</dbReference>
<keyword evidence="2" id="KW-1185">Reference proteome</keyword>
<evidence type="ECO:0000313" key="3">
    <source>
        <dbReference type="WBParaSite" id="SBAD_0001131401-mRNA-1"/>
    </source>
</evidence>
<organism evidence="3">
    <name type="scientific">Soboliphyme baturini</name>
    <dbReference type="NCBI Taxonomy" id="241478"/>
    <lineage>
        <taxon>Eukaryota</taxon>
        <taxon>Metazoa</taxon>
        <taxon>Ecdysozoa</taxon>
        <taxon>Nematoda</taxon>
        <taxon>Enoplea</taxon>
        <taxon>Dorylaimia</taxon>
        <taxon>Dioctophymatida</taxon>
        <taxon>Dioctophymatoidea</taxon>
        <taxon>Soboliphymatidae</taxon>
        <taxon>Soboliphyme</taxon>
    </lineage>
</organism>
<accession>A0A183J4Z0</accession>
<dbReference type="AlphaFoldDB" id="A0A183J4Z0"/>
<reference evidence="1 2" key="2">
    <citation type="submission" date="2018-11" db="EMBL/GenBank/DDBJ databases">
        <authorList>
            <consortium name="Pathogen Informatics"/>
        </authorList>
    </citation>
    <scope>NUCLEOTIDE SEQUENCE [LARGE SCALE GENOMIC DNA]</scope>
</reference>
<dbReference type="WBParaSite" id="SBAD_0001131401-mRNA-1">
    <property type="protein sequence ID" value="SBAD_0001131401-mRNA-1"/>
    <property type="gene ID" value="SBAD_0001131401"/>
</dbReference>
<dbReference type="EMBL" id="UZAM01014810">
    <property type="protein sequence ID" value="VDP35813.1"/>
    <property type="molecule type" value="Genomic_DNA"/>
</dbReference>
<evidence type="ECO:0000313" key="2">
    <source>
        <dbReference type="Proteomes" id="UP000270296"/>
    </source>
</evidence>
<sequence>MDEGNSPLTAEFNACCSSIALDVNPDQSLTKKSKCFGGRRRNRLVSGGLRLRISRDKAADCECVIGKFSISFTGDGSSFSAFEALPYVLLDFVSGETILRVTEEEMAKDESPCHLQCRCDLPVSVMESLVKSSRCLYVSYKRNPRDTSAQSLPGFDLFCMIWLRSCAFMSREQYLVASHNGLIKRVIDVFLYSNPSVPYVRRLASDNPHSMADFYHSLKVSFRSFCVPMSTWLFFFNALLFYDDFLAERVAIVF</sequence>
<name>A0A183J4Z0_9BILA</name>
<proteinExistence type="predicted"/>